<evidence type="ECO:0000313" key="4">
    <source>
        <dbReference type="Proteomes" id="UP001445076"/>
    </source>
</evidence>
<dbReference type="Proteomes" id="UP001445076">
    <property type="component" value="Unassembled WGS sequence"/>
</dbReference>
<feature type="chain" id="PRO_5043788439" evidence="2">
    <location>
        <begin position="19"/>
        <end position="125"/>
    </location>
</feature>
<feature type="compositionally biased region" description="Gly residues" evidence="1">
    <location>
        <begin position="53"/>
        <end position="115"/>
    </location>
</feature>
<sequence>MNCLLLVVIVGVITLMEPSRVMPHPYALAYPVPMADPQYGQRLSREYHRGSHEGGYGQGGFGQGGFGQSGFGQGGFGQSGFGQGGFGQSGFGQGGFGQSGFGQGGFGQSGFGQGSGSHERGGFYG</sequence>
<proteinExistence type="predicted"/>
<keyword evidence="2" id="KW-0732">Signal</keyword>
<dbReference type="AlphaFoldDB" id="A0AAW0XS22"/>
<dbReference type="EMBL" id="JARKIK010000029">
    <property type="protein sequence ID" value="KAK8742133.1"/>
    <property type="molecule type" value="Genomic_DNA"/>
</dbReference>
<gene>
    <name evidence="3" type="ORF">OTU49_002132</name>
</gene>
<evidence type="ECO:0000256" key="1">
    <source>
        <dbReference type="SAM" id="MobiDB-lite"/>
    </source>
</evidence>
<reference evidence="3 4" key="1">
    <citation type="journal article" date="2024" name="BMC Genomics">
        <title>Genome assembly of redclaw crayfish (Cherax quadricarinatus) provides insights into its immune adaptation and hypoxia tolerance.</title>
        <authorList>
            <person name="Liu Z."/>
            <person name="Zheng J."/>
            <person name="Li H."/>
            <person name="Fang K."/>
            <person name="Wang S."/>
            <person name="He J."/>
            <person name="Zhou D."/>
            <person name="Weng S."/>
            <person name="Chi M."/>
            <person name="Gu Z."/>
            <person name="He J."/>
            <person name="Li F."/>
            <person name="Wang M."/>
        </authorList>
    </citation>
    <scope>NUCLEOTIDE SEQUENCE [LARGE SCALE GENOMIC DNA]</scope>
    <source>
        <strain evidence="3">ZL_2023a</strain>
    </source>
</reference>
<name>A0AAW0XS22_CHEQU</name>
<feature type="region of interest" description="Disordered" evidence="1">
    <location>
        <begin position="47"/>
        <end position="125"/>
    </location>
</feature>
<protein>
    <submittedName>
        <fullName evidence="3">Uncharacterized protein</fullName>
    </submittedName>
</protein>
<comment type="caution">
    <text evidence="3">The sequence shown here is derived from an EMBL/GenBank/DDBJ whole genome shotgun (WGS) entry which is preliminary data.</text>
</comment>
<accession>A0AAW0XS22</accession>
<organism evidence="3 4">
    <name type="scientific">Cherax quadricarinatus</name>
    <name type="common">Australian red claw crayfish</name>
    <dbReference type="NCBI Taxonomy" id="27406"/>
    <lineage>
        <taxon>Eukaryota</taxon>
        <taxon>Metazoa</taxon>
        <taxon>Ecdysozoa</taxon>
        <taxon>Arthropoda</taxon>
        <taxon>Crustacea</taxon>
        <taxon>Multicrustacea</taxon>
        <taxon>Malacostraca</taxon>
        <taxon>Eumalacostraca</taxon>
        <taxon>Eucarida</taxon>
        <taxon>Decapoda</taxon>
        <taxon>Pleocyemata</taxon>
        <taxon>Astacidea</taxon>
        <taxon>Parastacoidea</taxon>
        <taxon>Parastacidae</taxon>
        <taxon>Cherax</taxon>
    </lineage>
</organism>
<keyword evidence="4" id="KW-1185">Reference proteome</keyword>
<evidence type="ECO:0000256" key="2">
    <source>
        <dbReference type="SAM" id="SignalP"/>
    </source>
</evidence>
<feature type="signal peptide" evidence="2">
    <location>
        <begin position="1"/>
        <end position="18"/>
    </location>
</feature>
<evidence type="ECO:0000313" key="3">
    <source>
        <dbReference type="EMBL" id="KAK8742133.1"/>
    </source>
</evidence>